<proteinExistence type="predicted"/>
<organism evidence="2 3">
    <name type="scientific">Agrobacterium tumefaciens str. Kerr 14</name>
    <dbReference type="NCBI Taxonomy" id="1183424"/>
    <lineage>
        <taxon>Bacteria</taxon>
        <taxon>Pseudomonadati</taxon>
        <taxon>Pseudomonadota</taxon>
        <taxon>Alphaproteobacteria</taxon>
        <taxon>Hyphomicrobiales</taxon>
        <taxon>Rhizobiaceae</taxon>
        <taxon>Rhizobium/Agrobacterium group</taxon>
        <taxon>Agrobacterium</taxon>
        <taxon>Agrobacterium tumefaciens complex</taxon>
    </lineage>
</organism>
<name>A0A1S7RY99_AGRTU</name>
<dbReference type="SUPFAM" id="SSF51230">
    <property type="entry name" value="Single hybrid motif"/>
    <property type="match status" value="1"/>
</dbReference>
<gene>
    <name evidence="2" type="ORF">AGR4C_Lc50336</name>
</gene>
<reference evidence="2 3" key="1">
    <citation type="submission" date="2016-01" db="EMBL/GenBank/DDBJ databases">
        <authorList>
            <person name="Oliw E.H."/>
        </authorList>
    </citation>
    <scope>NUCLEOTIDE SEQUENCE [LARGE SCALE GENOMIC DNA]</scope>
    <source>
        <strain evidence="2 3">Kerr 14</strain>
    </source>
</reference>
<dbReference type="Proteomes" id="UP000191897">
    <property type="component" value="Unassembled WGS sequence"/>
</dbReference>
<dbReference type="EMBL" id="FBWC01000027">
    <property type="protein sequence ID" value="CUX59571.1"/>
    <property type="molecule type" value="Genomic_DNA"/>
</dbReference>
<feature type="domain" description="Lipoyl-binding" evidence="1">
    <location>
        <begin position="101"/>
        <end position="151"/>
    </location>
</feature>
<evidence type="ECO:0000313" key="2">
    <source>
        <dbReference type="EMBL" id="CUX59571.1"/>
    </source>
</evidence>
<dbReference type="InterPro" id="IPR011053">
    <property type="entry name" value="Single_hybrid_motif"/>
</dbReference>
<dbReference type="AlphaFoldDB" id="A0A1S7RY99"/>
<accession>A0A1S7RY99</accession>
<dbReference type="InterPro" id="IPR000089">
    <property type="entry name" value="Biotin_lipoyl"/>
</dbReference>
<dbReference type="Pfam" id="PF00364">
    <property type="entry name" value="Biotin_lipoyl"/>
    <property type="match status" value="1"/>
</dbReference>
<sequence>MACSAEFKMKRQSVSISRYSEPGIIADLAACLERNNVSAIEIETPDGSLKIVAMAGGQAPAAPRPAETAKAPAKTGDILARAPIAGIFTPAHPQRPDRPIQTGKSVVKGEIVAFVTVGPVIVPVIADKAGTVTEVVAEAGALVGYGSTLLKTEA</sequence>
<dbReference type="Gene3D" id="2.40.50.100">
    <property type="match status" value="1"/>
</dbReference>
<protein>
    <recommendedName>
        <fullName evidence="1">Lipoyl-binding domain-containing protein</fullName>
    </recommendedName>
</protein>
<evidence type="ECO:0000259" key="1">
    <source>
        <dbReference type="Pfam" id="PF00364"/>
    </source>
</evidence>
<evidence type="ECO:0000313" key="3">
    <source>
        <dbReference type="Proteomes" id="UP000191897"/>
    </source>
</evidence>